<dbReference type="SUPFAM" id="SSF51338">
    <property type="entry name" value="Composite domain of metallo-dependent hydrolases"/>
    <property type="match status" value="2"/>
</dbReference>
<dbReference type="InterPro" id="IPR057744">
    <property type="entry name" value="OTAase-like"/>
</dbReference>
<dbReference type="GO" id="GO:0016810">
    <property type="term" value="F:hydrolase activity, acting on carbon-nitrogen (but not peptide) bonds"/>
    <property type="evidence" value="ECO:0007669"/>
    <property type="project" value="InterPro"/>
</dbReference>
<feature type="chain" id="PRO_5042227859" evidence="1">
    <location>
        <begin position="23"/>
        <end position="445"/>
    </location>
</feature>
<dbReference type="PANTHER" id="PTHR43135">
    <property type="entry name" value="ALPHA-D-RIBOSE 1-METHYLPHOSPHONATE 5-TRIPHOSPHATE DIPHOSPHATASE"/>
    <property type="match status" value="1"/>
</dbReference>
<dbReference type="InterPro" id="IPR051781">
    <property type="entry name" value="Metallo-dep_Hydrolase"/>
</dbReference>
<dbReference type="Gene3D" id="2.30.40.10">
    <property type="entry name" value="Urease, subunit C, domain 1"/>
    <property type="match status" value="1"/>
</dbReference>
<evidence type="ECO:0000313" key="4">
    <source>
        <dbReference type="Proteomes" id="UP000198233"/>
    </source>
</evidence>
<feature type="signal peptide" evidence="1">
    <location>
        <begin position="1"/>
        <end position="22"/>
    </location>
</feature>
<reference evidence="3 4" key="1">
    <citation type="submission" date="2017-06" db="EMBL/GenBank/DDBJ databases">
        <title>Complete genome sequence of Shewanella marisflavi EP1 associated with anaerobic 2,4-dinitrotoluene reduction and salt tolerance.</title>
        <authorList>
            <person name="Huang J."/>
        </authorList>
    </citation>
    <scope>NUCLEOTIDE SEQUENCE [LARGE SCALE GENOMIC DNA]</scope>
    <source>
        <strain evidence="3 4">EP1</strain>
    </source>
</reference>
<dbReference type="Gene3D" id="3.20.20.140">
    <property type="entry name" value="Metal-dependent hydrolases"/>
    <property type="match status" value="1"/>
</dbReference>
<sequence>MKRIVGLLASLTLVFSSNALFAEETSNVTLFTNVNVFDGVNEKLIQNANVVVTGNLITEVSTEPLAVAGGKVIDGGGRTMIPGLIDAHWHTTYCCTAQSTVITGDILEIAIRGALGSEETLLRGFTTVRDVGGNPFSTKKLIDAGEIIGPRIFPSGPPITQTGGHLDYRPYQAVPSNPADSLWYWYKNAMMLQADGVPEVILRTREVMRMGASQIKIAAGGGVSSLYDPLDVRQYTKAELEAFVEVAETYNTYVLAHIFTDEAAQIAVEAGVKSIEHGNLLSEKTLKLMKKKGAWLSVQPIINDDDAIKFDNPVSTKKFIEVTEGTDRVIELAKKLGVKMAWGTDMLFDKELARKQGTFVAKMKRWFTPYEIMKMVTSNNAELLTLAGPRTPYRQGVLGEVRKGAYADLILVNGNPLKDIDLISDAATNFDLIMKDGKIFKNKLD</sequence>
<gene>
    <name evidence="3" type="ORF">CFF01_01450</name>
</gene>
<dbReference type="RefSeq" id="WP_088903613.1">
    <property type="nucleotide sequence ID" value="NZ_CP022272.1"/>
</dbReference>
<feature type="domain" description="Amidohydrolase-related" evidence="2">
    <location>
        <begin position="79"/>
        <end position="439"/>
    </location>
</feature>
<evidence type="ECO:0000256" key="1">
    <source>
        <dbReference type="SAM" id="SignalP"/>
    </source>
</evidence>
<organism evidence="3 4">
    <name type="scientific">Shewanella marisflavi</name>
    <dbReference type="NCBI Taxonomy" id="260364"/>
    <lineage>
        <taxon>Bacteria</taxon>
        <taxon>Pseudomonadati</taxon>
        <taxon>Pseudomonadota</taxon>
        <taxon>Gammaproteobacteria</taxon>
        <taxon>Alteromonadales</taxon>
        <taxon>Shewanellaceae</taxon>
        <taxon>Shewanella</taxon>
    </lineage>
</organism>
<dbReference type="InterPro" id="IPR011059">
    <property type="entry name" value="Metal-dep_hydrolase_composite"/>
</dbReference>
<dbReference type="Pfam" id="PF01979">
    <property type="entry name" value="Amidohydro_1"/>
    <property type="match status" value="1"/>
</dbReference>
<dbReference type="KEGG" id="smav:CFF01_01450"/>
<dbReference type="EMBL" id="CP022272">
    <property type="protein sequence ID" value="ASJ95358.1"/>
    <property type="molecule type" value="Genomic_DNA"/>
</dbReference>
<name>A0AAC9TX59_9GAMM</name>
<dbReference type="PANTHER" id="PTHR43135:SF3">
    <property type="entry name" value="ALPHA-D-RIBOSE 1-METHYLPHOSPHONATE 5-TRIPHOSPHATE DIPHOSPHATASE"/>
    <property type="match status" value="1"/>
</dbReference>
<dbReference type="Proteomes" id="UP000198233">
    <property type="component" value="Chromosome"/>
</dbReference>
<protein>
    <submittedName>
        <fullName evidence="3">Hydrolase</fullName>
    </submittedName>
</protein>
<dbReference type="AlphaFoldDB" id="A0AAC9TX59"/>
<dbReference type="InterPro" id="IPR006680">
    <property type="entry name" value="Amidohydro-rel"/>
</dbReference>
<evidence type="ECO:0000313" key="3">
    <source>
        <dbReference type="EMBL" id="ASJ95358.1"/>
    </source>
</evidence>
<keyword evidence="3" id="KW-0378">Hydrolase</keyword>
<accession>A0AAC9TX59</accession>
<dbReference type="CDD" id="cd01299">
    <property type="entry name" value="Met_dep_hydrolase_A"/>
    <property type="match status" value="1"/>
</dbReference>
<dbReference type="InterPro" id="IPR032466">
    <property type="entry name" value="Metal_Hydrolase"/>
</dbReference>
<dbReference type="SUPFAM" id="SSF51556">
    <property type="entry name" value="Metallo-dependent hydrolases"/>
    <property type="match status" value="1"/>
</dbReference>
<proteinExistence type="predicted"/>
<keyword evidence="1" id="KW-0732">Signal</keyword>
<evidence type="ECO:0000259" key="2">
    <source>
        <dbReference type="Pfam" id="PF01979"/>
    </source>
</evidence>